<feature type="domain" description="N-acetyltransferase" evidence="3">
    <location>
        <begin position="16"/>
        <end position="160"/>
    </location>
</feature>
<dbReference type="EMBL" id="CP036282">
    <property type="protein sequence ID" value="QDL53079.1"/>
    <property type="molecule type" value="Genomic_DNA"/>
</dbReference>
<gene>
    <name evidence="4" type="ORF">EXZ61_02225</name>
</gene>
<evidence type="ECO:0000259" key="3">
    <source>
        <dbReference type="PROSITE" id="PS51186"/>
    </source>
</evidence>
<dbReference type="Proteomes" id="UP000317365">
    <property type="component" value="Chromosome"/>
</dbReference>
<sequence length="160" mass="17362">MLKTHSELAQHDLVAASVRVARPQDAAALSDLCAEHALYEGIAFAPQDHALRLSHALAAERLQAWLALRGAEVLGYASVTLDFSTLAASPYAHLDCLYLREAARGQGLGRALMAEVKAFAAAHHCRHLQWQTPPWNVHAMGFYESLGATALAKHRFSLAV</sequence>
<evidence type="ECO:0000313" key="4">
    <source>
        <dbReference type="EMBL" id="QDL53079.1"/>
    </source>
</evidence>
<reference evidence="5" key="1">
    <citation type="submission" date="2019-02" db="EMBL/GenBank/DDBJ databases">
        <title>Complete genome sequence of Rhodoferax sp. Gr-4.</title>
        <authorList>
            <person name="Jin L."/>
        </authorList>
    </citation>
    <scope>NUCLEOTIDE SEQUENCE [LARGE SCALE GENOMIC DNA]</scope>
    <source>
        <strain evidence="5">Gr-4</strain>
    </source>
</reference>
<keyword evidence="5" id="KW-1185">Reference proteome</keyword>
<protein>
    <submittedName>
        <fullName evidence="4">GNAT family N-acetyltransferase</fullName>
    </submittedName>
</protein>
<dbReference type="RefSeq" id="WP_142808604.1">
    <property type="nucleotide sequence ID" value="NZ_CP036282.1"/>
</dbReference>
<reference evidence="5" key="2">
    <citation type="journal article" date="2020" name="Int. J. Syst. Evol. Microbiol.">
        <title>Genomic insights into a novel species Rhodoferax aquaticus sp. nov., isolated from freshwater.</title>
        <authorList>
            <person name="Li T."/>
            <person name="Zhuo Y."/>
            <person name="Jin C.Z."/>
            <person name="Wu X."/>
            <person name="Ko S.R."/>
            <person name="Jin F.J."/>
            <person name="Ahn C.Y."/>
            <person name="Oh H.M."/>
            <person name="Lee H.G."/>
            <person name="Jin L."/>
        </authorList>
    </citation>
    <scope>NUCLEOTIDE SEQUENCE [LARGE SCALE GENOMIC DNA]</scope>
    <source>
        <strain evidence="5">Gr-4</strain>
    </source>
</reference>
<dbReference type="InterPro" id="IPR000182">
    <property type="entry name" value="GNAT_dom"/>
</dbReference>
<name>A0A515EKF0_9BURK</name>
<organism evidence="4 5">
    <name type="scientific">Rhodoferax aquaticus</name>
    <dbReference type="NCBI Taxonomy" id="2527691"/>
    <lineage>
        <taxon>Bacteria</taxon>
        <taxon>Pseudomonadati</taxon>
        <taxon>Pseudomonadota</taxon>
        <taxon>Betaproteobacteria</taxon>
        <taxon>Burkholderiales</taxon>
        <taxon>Comamonadaceae</taxon>
        <taxon>Rhodoferax</taxon>
    </lineage>
</organism>
<keyword evidence="2" id="KW-0012">Acyltransferase</keyword>
<dbReference type="GO" id="GO:0008080">
    <property type="term" value="F:N-acetyltransferase activity"/>
    <property type="evidence" value="ECO:0007669"/>
    <property type="project" value="UniProtKB-ARBA"/>
</dbReference>
<dbReference type="SUPFAM" id="SSF55729">
    <property type="entry name" value="Acyl-CoA N-acyltransferases (Nat)"/>
    <property type="match status" value="1"/>
</dbReference>
<accession>A0A515EKF0</accession>
<keyword evidence="1" id="KW-0808">Transferase</keyword>
<dbReference type="PROSITE" id="PS51186">
    <property type="entry name" value="GNAT"/>
    <property type="match status" value="1"/>
</dbReference>
<dbReference type="PANTHER" id="PTHR10545">
    <property type="entry name" value="DIAMINE N-ACETYLTRANSFERASE"/>
    <property type="match status" value="1"/>
</dbReference>
<dbReference type="Pfam" id="PF00583">
    <property type="entry name" value="Acetyltransf_1"/>
    <property type="match status" value="1"/>
</dbReference>
<dbReference type="CDD" id="cd04301">
    <property type="entry name" value="NAT_SF"/>
    <property type="match status" value="1"/>
</dbReference>
<dbReference type="Gene3D" id="3.40.630.30">
    <property type="match status" value="1"/>
</dbReference>
<evidence type="ECO:0000256" key="1">
    <source>
        <dbReference type="ARBA" id="ARBA00022679"/>
    </source>
</evidence>
<dbReference type="AlphaFoldDB" id="A0A515EKF0"/>
<dbReference type="PANTHER" id="PTHR10545:SF29">
    <property type="entry name" value="GH14572P-RELATED"/>
    <property type="match status" value="1"/>
</dbReference>
<evidence type="ECO:0000313" key="5">
    <source>
        <dbReference type="Proteomes" id="UP000317365"/>
    </source>
</evidence>
<evidence type="ECO:0000256" key="2">
    <source>
        <dbReference type="ARBA" id="ARBA00023315"/>
    </source>
</evidence>
<dbReference type="KEGG" id="rhg:EXZ61_02225"/>
<proteinExistence type="predicted"/>
<dbReference type="InterPro" id="IPR016181">
    <property type="entry name" value="Acyl_CoA_acyltransferase"/>
</dbReference>
<dbReference type="InterPro" id="IPR051016">
    <property type="entry name" value="Diverse_Substrate_AcTransf"/>
</dbReference>